<evidence type="ECO:0000313" key="3">
    <source>
        <dbReference type="EMBL" id="CAL1142740.1"/>
    </source>
</evidence>
<keyword evidence="1" id="KW-0732">Signal</keyword>
<evidence type="ECO:0000313" key="2">
    <source>
        <dbReference type="EMBL" id="CAI3989365.1"/>
    </source>
</evidence>
<evidence type="ECO:0000313" key="4">
    <source>
        <dbReference type="EMBL" id="CAL4776677.1"/>
    </source>
</evidence>
<sequence length="229" mass="24951">MVLLYRVFLVALGLLVSGSSSESCEDEQCMSFMQMKLETHHHLDGQAKSAAQGVCLQSMTWETYRKPIRQVVQEHPENDGWCTYGLMGHIFSSCAVARRLQSLEGLQSSAPLEDSYCSVNGWYDLPVDQAASNYSFVELASQKYCDSLGQVLAGAENVSFADVAKMSAEHEDSLAESKELPLPQKLSLQLLGAVKCLLSGHGKSATICDIARCAKRKAASDPVVTAPIR</sequence>
<evidence type="ECO:0000313" key="5">
    <source>
        <dbReference type="Proteomes" id="UP001152797"/>
    </source>
</evidence>
<comment type="caution">
    <text evidence="2">The sequence shown here is derived from an EMBL/GenBank/DDBJ whole genome shotgun (WGS) entry which is preliminary data.</text>
</comment>
<accession>A0A9P1CD65</accession>
<gene>
    <name evidence="2" type="ORF">C1SCF055_LOCUS16446</name>
</gene>
<dbReference type="EMBL" id="CAMXCT010001360">
    <property type="protein sequence ID" value="CAI3989365.1"/>
    <property type="molecule type" value="Genomic_DNA"/>
</dbReference>
<dbReference type="EMBL" id="CAMXCT030001360">
    <property type="protein sequence ID" value="CAL4776677.1"/>
    <property type="molecule type" value="Genomic_DNA"/>
</dbReference>
<dbReference type="AlphaFoldDB" id="A0A9P1CD65"/>
<organism evidence="2">
    <name type="scientific">Cladocopium goreaui</name>
    <dbReference type="NCBI Taxonomy" id="2562237"/>
    <lineage>
        <taxon>Eukaryota</taxon>
        <taxon>Sar</taxon>
        <taxon>Alveolata</taxon>
        <taxon>Dinophyceae</taxon>
        <taxon>Suessiales</taxon>
        <taxon>Symbiodiniaceae</taxon>
        <taxon>Cladocopium</taxon>
    </lineage>
</organism>
<dbReference type="Proteomes" id="UP001152797">
    <property type="component" value="Unassembled WGS sequence"/>
</dbReference>
<feature type="chain" id="PRO_5043270337" evidence="1">
    <location>
        <begin position="22"/>
        <end position="229"/>
    </location>
</feature>
<protein>
    <submittedName>
        <fullName evidence="4">Histone-lysine N-methyltransferase EHMT1</fullName>
    </submittedName>
</protein>
<keyword evidence="5" id="KW-1185">Reference proteome</keyword>
<evidence type="ECO:0000256" key="1">
    <source>
        <dbReference type="SAM" id="SignalP"/>
    </source>
</evidence>
<reference evidence="3" key="2">
    <citation type="submission" date="2024-04" db="EMBL/GenBank/DDBJ databases">
        <authorList>
            <person name="Chen Y."/>
            <person name="Shah S."/>
            <person name="Dougan E. K."/>
            <person name="Thang M."/>
            <person name="Chan C."/>
        </authorList>
    </citation>
    <scope>NUCLEOTIDE SEQUENCE [LARGE SCALE GENOMIC DNA]</scope>
</reference>
<dbReference type="EMBL" id="CAMXCT020001360">
    <property type="protein sequence ID" value="CAL1142740.1"/>
    <property type="molecule type" value="Genomic_DNA"/>
</dbReference>
<reference evidence="2" key="1">
    <citation type="submission" date="2022-10" db="EMBL/GenBank/DDBJ databases">
        <authorList>
            <person name="Chen Y."/>
            <person name="Dougan E. K."/>
            <person name="Chan C."/>
            <person name="Rhodes N."/>
            <person name="Thang M."/>
        </authorList>
    </citation>
    <scope>NUCLEOTIDE SEQUENCE</scope>
</reference>
<proteinExistence type="predicted"/>
<feature type="signal peptide" evidence="1">
    <location>
        <begin position="1"/>
        <end position="21"/>
    </location>
</feature>
<name>A0A9P1CD65_9DINO</name>